<proteinExistence type="predicted"/>
<dbReference type="Proteomes" id="UP000058857">
    <property type="component" value="Chromosome 1"/>
</dbReference>
<protein>
    <submittedName>
        <fullName evidence="1">Uncharacterized protein</fullName>
    </submittedName>
</protein>
<name>A0A0S2IVL6_LEPBO</name>
<evidence type="ECO:0000313" key="1">
    <source>
        <dbReference type="EMBL" id="ALO27672.1"/>
    </source>
</evidence>
<dbReference type="PATRIC" id="fig|280505.15.peg.3395"/>
<evidence type="ECO:0000313" key="2">
    <source>
        <dbReference type="Proteomes" id="UP000058857"/>
    </source>
</evidence>
<organism evidence="1">
    <name type="scientific">Leptospira borgpetersenii serovar Ballum</name>
    <dbReference type="NCBI Taxonomy" id="280505"/>
    <lineage>
        <taxon>Bacteria</taxon>
        <taxon>Pseudomonadati</taxon>
        <taxon>Spirochaetota</taxon>
        <taxon>Spirochaetia</taxon>
        <taxon>Leptospirales</taxon>
        <taxon>Leptospiraceae</taxon>
        <taxon>Leptospira</taxon>
    </lineage>
</organism>
<gene>
    <name evidence="1" type="ORF">LBBP_03482</name>
</gene>
<dbReference type="AlphaFoldDB" id="A0A0S2IVL6"/>
<sequence length="38" mass="4791">MKWMFKAVLLIRIMEFFNNSITENCHEVKKLYYHIVWN</sequence>
<reference evidence="1 2" key="1">
    <citation type="journal article" date="2015" name="PLoS Negl. Trop. Dis.">
        <title>Distribution of Plasmids in Distinct Leptospira Pathogenic Species.</title>
        <authorList>
            <person name="Wang Y."/>
            <person name="Zhuang X."/>
            <person name="Zhong Y."/>
            <person name="Zhang C."/>
            <person name="Zhang Y."/>
            <person name="Zeng L."/>
            <person name="Zhu Y."/>
            <person name="He P."/>
            <person name="Dong K."/>
            <person name="Pal U."/>
            <person name="Guo X."/>
            <person name="Qin J."/>
        </authorList>
    </citation>
    <scope>NUCLEOTIDE SEQUENCE [LARGE SCALE GENOMIC DNA]</scope>
    <source>
        <strain evidence="1 2">56604</strain>
    </source>
</reference>
<accession>A0A0S2IVL6</accession>
<dbReference type="EMBL" id="CP012029">
    <property type="protein sequence ID" value="ALO27672.1"/>
    <property type="molecule type" value="Genomic_DNA"/>
</dbReference>